<feature type="transmembrane region" description="Helical" evidence="6">
    <location>
        <begin position="6"/>
        <end position="39"/>
    </location>
</feature>
<feature type="transmembrane region" description="Helical" evidence="6">
    <location>
        <begin position="214"/>
        <end position="234"/>
    </location>
</feature>
<keyword evidence="6" id="KW-1003">Cell membrane</keyword>
<comment type="similarity">
    <text evidence="2 6">Belongs to the 4-toluene sulfonate uptake permease (TSUP) (TC 2.A.102) family.</text>
</comment>
<keyword evidence="4 6" id="KW-1133">Transmembrane helix</keyword>
<feature type="transmembrane region" description="Helical" evidence="6">
    <location>
        <begin position="82"/>
        <end position="101"/>
    </location>
</feature>
<evidence type="ECO:0000256" key="1">
    <source>
        <dbReference type="ARBA" id="ARBA00004141"/>
    </source>
</evidence>
<feature type="transmembrane region" description="Helical" evidence="6">
    <location>
        <begin position="179"/>
        <end position="202"/>
    </location>
</feature>
<keyword evidence="3 6" id="KW-0812">Transmembrane</keyword>
<evidence type="ECO:0000256" key="6">
    <source>
        <dbReference type="RuleBase" id="RU363041"/>
    </source>
</evidence>
<dbReference type="PANTHER" id="PTHR43483">
    <property type="entry name" value="MEMBRANE TRANSPORTER PROTEIN HI_0806-RELATED"/>
    <property type="match status" value="1"/>
</dbReference>
<evidence type="ECO:0000313" key="8">
    <source>
        <dbReference type="Proteomes" id="UP000037530"/>
    </source>
</evidence>
<evidence type="ECO:0000256" key="4">
    <source>
        <dbReference type="ARBA" id="ARBA00022989"/>
    </source>
</evidence>
<reference evidence="8" key="1">
    <citation type="submission" date="2015-08" db="EMBL/GenBank/DDBJ databases">
        <title>Vibrio galatheae sp. nov., a novel member of the Vibrionaceae family isolated from the Solomon Islands.</title>
        <authorList>
            <person name="Giubergia S."/>
            <person name="Machado H."/>
            <person name="Mateiu R.V."/>
            <person name="Gram L."/>
        </authorList>
    </citation>
    <scope>NUCLEOTIDE SEQUENCE [LARGE SCALE GENOMIC DNA]</scope>
    <source>
        <strain evidence="8">DSM 19134</strain>
    </source>
</reference>
<dbReference type="GO" id="GO:0005886">
    <property type="term" value="C:plasma membrane"/>
    <property type="evidence" value="ECO:0007669"/>
    <property type="project" value="UniProtKB-SubCell"/>
</dbReference>
<evidence type="ECO:0000313" key="7">
    <source>
        <dbReference type="EMBL" id="KOO06494.1"/>
    </source>
</evidence>
<name>A0A0M0HWQ2_9VIBR</name>
<keyword evidence="5 6" id="KW-0472">Membrane</keyword>
<feature type="transmembrane region" description="Helical" evidence="6">
    <location>
        <begin position="108"/>
        <end position="128"/>
    </location>
</feature>
<keyword evidence="8" id="KW-1185">Reference proteome</keyword>
<dbReference type="InterPro" id="IPR002781">
    <property type="entry name" value="TM_pro_TauE-like"/>
</dbReference>
<dbReference type="PATRIC" id="fig|171383.3.peg.3417"/>
<sequence>MNIEFLSLLLLLGGFVGIMAGLLGIGGGLIVVPALLFLLPMAGIDPSISMHIALATSLASIIVTSGSSAFNHFRLGNVDMFVVKWLMPGVVVGGFLGANIADWIPSQYLPKVFGVIVLLLAIQMLFSIKGKTERAMPGSGATVVIGTGIGMVSSLAGIGGGSLSVPFLNRHGVEMRRAVGSSSVCGCFIALSGMVGFILNGYKADVLPAYSLGYVYLPALIGITSTSMLTTRIGAKLATSMPTVRLKKIFAVFLMFVAGTMLL</sequence>
<dbReference type="AlphaFoldDB" id="A0A0M0HWQ2"/>
<dbReference type="OrthoDB" id="457670at2"/>
<organism evidence="7 8">
    <name type="scientific">Vibrio hepatarius</name>
    <dbReference type="NCBI Taxonomy" id="171383"/>
    <lineage>
        <taxon>Bacteria</taxon>
        <taxon>Pseudomonadati</taxon>
        <taxon>Pseudomonadota</taxon>
        <taxon>Gammaproteobacteria</taxon>
        <taxon>Vibrionales</taxon>
        <taxon>Vibrionaceae</taxon>
        <taxon>Vibrio</taxon>
        <taxon>Vibrio oreintalis group</taxon>
    </lineage>
</organism>
<evidence type="ECO:0000256" key="3">
    <source>
        <dbReference type="ARBA" id="ARBA00022692"/>
    </source>
</evidence>
<evidence type="ECO:0000256" key="5">
    <source>
        <dbReference type="ARBA" id="ARBA00023136"/>
    </source>
</evidence>
<dbReference type="Proteomes" id="UP000037530">
    <property type="component" value="Unassembled WGS sequence"/>
</dbReference>
<comment type="subcellular location">
    <subcellularLocation>
        <location evidence="6">Cell membrane</location>
        <topology evidence="6">Multi-pass membrane protein</topology>
    </subcellularLocation>
    <subcellularLocation>
        <location evidence="1">Membrane</location>
        <topology evidence="1">Multi-pass membrane protein</topology>
    </subcellularLocation>
</comment>
<accession>A0A0M0HWQ2</accession>
<gene>
    <name evidence="7" type="ORF">AKJ31_16725</name>
</gene>
<dbReference type="EMBL" id="LHPI01000018">
    <property type="protein sequence ID" value="KOO06494.1"/>
    <property type="molecule type" value="Genomic_DNA"/>
</dbReference>
<feature type="transmembrane region" description="Helical" evidence="6">
    <location>
        <begin position="51"/>
        <end position="70"/>
    </location>
</feature>
<protein>
    <recommendedName>
        <fullName evidence="6">Probable membrane transporter protein</fullName>
    </recommendedName>
</protein>
<feature type="transmembrane region" description="Helical" evidence="6">
    <location>
        <begin position="140"/>
        <end position="167"/>
    </location>
</feature>
<comment type="caution">
    <text evidence="7">The sequence shown here is derived from an EMBL/GenBank/DDBJ whole genome shotgun (WGS) entry which is preliminary data.</text>
</comment>
<dbReference type="Pfam" id="PF01925">
    <property type="entry name" value="TauE"/>
    <property type="match status" value="1"/>
</dbReference>
<proteinExistence type="inferred from homology"/>
<dbReference type="RefSeq" id="WP_053410236.1">
    <property type="nucleotide sequence ID" value="NZ_DAIPHI010000092.1"/>
</dbReference>
<dbReference type="STRING" id="171383.AKJ31_16725"/>
<dbReference type="PANTHER" id="PTHR43483:SF3">
    <property type="entry name" value="MEMBRANE TRANSPORTER PROTEIN HI_0806-RELATED"/>
    <property type="match status" value="1"/>
</dbReference>
<evidence type="ECO:0000256" key="2">
    <source>
        <dbReference type="ARBA" id="ARBA00009142"/>
    </source>
</evidence>